<sequence length="286" mass="32602">MQIEKTKNPILIKHLFTMTMGLPYAHPFRESPTAIEMKKVREELIKNYGKYDIVTEAKAMAKVPLEFEPGTRWLYGYGHDVVAALIQIISGKKVSEFLKEEIFEPLGMNDTGYRYFGDIEERMVTCYKRNEDGTLEKTRGIFDEFHQPDSLYEGGGAGLFSTVRDYIKFSQMLANGGVYKGKRIIGRKTIDLMRTNQLDKRQLLDFNKNNVYLAGYGYGLGVRTLISTAEGNFNSSTGEFGWTGALGTYVSIDPSEGFSLVYMHQMIPNMEQYYHLRVRTVAYGCL</sequence>
<reference evidence="2 3" key="1">
    <citation type="submission" date="2023-12" db="EMBL/GenBank/DDBJ databases">
        <authorList>
            <person name="Manesh M.J.H."/>
            <person name="Bing R.G."/>
            <person name="Willard D.J."/>
            <person name="Kelly R.M."/>
        </authorList>
    </citation>
    <scope>NUCLEOTIDE SEQUENCE [LARGE SCALE GENOMIC DNA]</scope>
    <source>
        <strain evidence="2 3">DSM 8977</strain>
    </source>
</reference>
<feature type="domain" description="Beta-lactamase-related" evidence="1">
    <location>
        <begin position="6"/>
        <end position="265"/>
    </location>
</feature>
<organism evidence="2 3">
    <name type="scientific">Anaerocellum danielii</name>
    <dbReference type="NCBI Taxonomy" id="1387557"/>
    <lineage>
        <taxon>Bacteria</taxon>
        <taxon>Bacillati</taxon>
        <taxon>Bacillota</taxon>
        <taxon>Bacillota incertae sedis</taxon>
        <taxon>Caldicellulosiruptorales</taxon>
        <taxon>Caldicellulosiruptoraceae</taxon>
        <taxon>Anaerocellum</taxon>
    </lineage>
</organism>
<dbReference type="EC" id="3.-.-.-" evidence="2"/>
<protein>
    <submittedName>
        <fullName evidence="2">Serine hydrolase</fullName>
        <ecNumber evidence="2">3.-.-.-</ecNumber>
    </submittedName>
</protein>
<dbReference type="InterPro" id="IPR012338">
    <property type="entry name" value="Beta-lactam/transpept-like"/>
</dbReference>
<name>A0ABZ0TXW2_9FIRM</name>
<evidence type="ECO:0000313" key="3">
    <source>
        <dbReference type="Proteomes" id="UP001322744"/>
    </source>
</evidence>
<dbReference type="Gene3D" id="3.40.710.10">
    <property type="entry name" value="DD-peptidase/beta-lactamase superfamily"/>
    <property type="match status" value="1"/>
</dbReference>
<proteinExistence type="predicted"/>
<dbReference type="Proteomes" id="UP001322744">
    <property type="component" value="Chromosome"/>
</dbReference>
<keyword evidence="2" id="KW-0378">Hydrolase</keyword>
<accession>A0ABZ0TXW2</accession>
<evidence type="ECO:0000313" key="2">
    <source>
        <dbReference type="EMBL" id="WPX08303.1"/>
    </source>
</evidence>
<keyword evidence="3" id="KW-1185">Reference proteome</keyword>
<dbReference type="SUPFAM" id="SSF56601">
    <property type="entry name" value="beta-lactamase/transpeptidase-like"/>
    <property type="match status" value="1"/>
</dbReference>
<dbReference type="InterPro" id="IPR001466">
    <property type="entry name" value="Beta-lactam-related"/>
</dbReference>
<dbReference type="InterPro" id="IPR050789">
    <property type="entry name" value="Diverse_Enzym_Activities"/>
</dbReference>
<dbReference type="GO" id="GO:0016787">
    <property type="term" value="F:hydrolase activity"/>
    <property type="evidence" value="ECO:0007669"/>
    <property type="project" value="UniProtKB-KW"/>
</dbReference>
<dbReference type="PANTHER" id="PTHR43283:SF3">
    <property type="entry name" value="BETA-LACTAMASE FAMILY PROTEIN (AFU_ORTHOLOGUE AFUA_5G07500)"/>
    <property type="match status" value="1"/>
</dbReference>
<dbReference type="PANTHER" id="PTHR43283">
    <property type="entry name" value="BETA-LACTAMASE-RELATED"/>
    <property type="match status" value="1"/>
</dbReference>
<dbReference type="EMBL" id="CP139957">
    <property type="protein sequence ID" value="WPX08303.1"/>
    <property type="molecule type" value="Genomic_DNA"/>
</dbReference>
<gene>
    <name evidence="2" type="ORF">SOJ16_002176</name>
</gene>
<evidence type="ECO:0000259" key="1">
    <source>
        <dbReference type="Pfam" id="PF00144"/>
    </source>
</evidence>
<dbReference type="Pfam" id="PF00144">
    <property type="entry name" value="Beta-lactamase"/>
    <property type="match status" value="1"/>
</dbReference>